<evidence type="ECO:0000256" key="1">
    <source>
        <dbReference type="SAM" id="MobiDB-lite"/>
    </source>
</evidence>
<organism evidence="2">
    <name type="scientific">Arion vulgaris</name>
    <dbReference type="NCBI Taxonomy" id="1028688"/>
    <lineage>
        <taxon>Eukaryota</taxon>
        <taxon>Metazoa</taxon>
        <taxon>Spiralia</taxon>
        <taxon>Lophotrochozoa</taxon>
        <taxon>Mollusca</taxon>
        <taxon>Gastropoda</taxon>
        <taxon>Heterobranchia</taxon>
        <taxon>Euthyneura</taxon>
        <taxon>Panpulmonata</taxon>
        <taxon>Eupulmonata</taxon>
        <taxon>Stylommatophora</taxon>
        <taxon>Helicina</taxon>
        <taxon>Arionoidea</taxon>
        <taxon>Arionidae</taxon>
        <taxon>Arion</taxon>
    </lineage>
</organism>
<accession>A0A0B7BKV8</accession>
<dbReference type="EMBL" id="HACG01046723">
    <property type="protein sequence ID" value="CEK93588.1"/>
    <property type="molecule type" value="Transcribed_RNA"/>
</dbReference>
<gene>
    <name evidence="2" type="primary">ORF196170</name>
</gene>
<dbReference type="AlphaFoldDB" id="A0A0B7BKV8"/>
<sequence length="110" mass="12798">MAERKRLSGAQYRKRRAENEKDVTKQGDSLLKYLCTPHRDEGSPEELNNQAEADKEAKESDEMTVSEEFEPQNEMHVLLHIVTFYVKYASHHCPNTHVLAVVLKHVHYHV</sequence>
<protein>
    <submittedName>
        <fullName evidence="2">Uncharacterized protein</fullName>
    </submittedName>
</protein>
<feature type="region of interest" description="Disordered" evidence="1">
    <location>
        <begin position="1"/>
        <end position="69"/>
    </location>
</feature>
<evidence type="ECO:0000313" key="2">
    <source>
        <dbReference type="EMBL" id="CEK93588.1"/>
    </source>
</evidence>
<proteinExistence type="predicted"/>
<name>A0A0B7BKV8_9EUPU</name>
<reference evidence="2" key="1">
    <citation type="submission" date="2014-12" db="EMBL/GenBank/DDBJ databases">
        <title>Insight into the proteome of Arion vulgaris.</title>
        <authorList>
            <person name="Aradska J."/>
            <person name="Bulat T."/>
            <person name="Smidak R."/>
            <person name="Sarate P."/>
            <person name="Gangsoo J."/>
            <person name="Sialana F."/>
            <person name="Bilban M."/>
            <person name="Lubec G."/>
        </authorList>
    </citation>
    <scope>NUCLEOTIDE SEQUENCE</scope>
    <source>
        <tissue evidence="2">Skin</tissue>
    </source>
</reference>
<feature type="compositionally biased region" description="Basic and acidic residues" evidence="1">
    <location>
        <begin position="52"/>
        <end position="61"/>
    </location>
</feature>